<organism evidence="7 8">
    <name type="scientific">Kutzneria chonburiensis</name>
    <dbReference type="NCBI Taxonomy" id="1483604"/>
    <lineage>
        <taxon>Bacteria</taxon>
        <taxon>Bacillati</taxon>
        <taxon>Actinomycetota</taxon>
        <taxon>Actinomycetes</taxon>
        <taxon>Pseudonocardiales</taxon>
        <taxon>Pseudonocardiaceae</taxon>
        <taxon>Kutzneria</taxon>
    </lineage>
</organism>
<protein>
    <submittedName>
        <fullName evidence="7">BTAD domain-containing putative transcriptional regulator</fullName>
    </submittedName>
</protein>
<evidence type="ECO:0000313" key="8">
    <source>
        <dbReference type="Proteomes" id="UP001589810"/>
    </source>
</evidence>
<dbReference type="Gene3D" id="1.10.8.430">
    <property type="entry name" value="Helical domain of apoptotic protease-activating factors"/>
    <property type="match status" value="1"/>
</dbReference>
<dbReference type="SMART" id="SM01043">
    <property type="entry name" value="BTAD"/>
    <property type="match status" value="1"/>
</dbReference>
<dbReference type="SUPFAM" id="SSF46894">
    <property type="entry name" value="C-terminal effector domain of the bipartite response regulators"/>
    <property type="match status" value="1"/>
</dbReference>
<dbReference type="RefSeq" id="WP_273938680.1">
    <property type="nucleotide sequence ID" value="NZ_CP097263.1"/>
</dbReference>
<evidence type="ECO:0000259" key="6">
    <source>
        <dbReference type="SMART" id="SM01043"/>
    </source>
</evidence>
<comment type="caution">
    <text evidence="7">The sequence shown here is derived from an EMBL/GenBank/DDBJ whole genome shotgun (WGS) entry which is preliminary data.</text>
</comment>
<name>A0ABV6MHZ8_9PSEU</name>
<dbReference type="Proteomes" id="UP001589810">
    <property type="component" value="Unassembled WGS sequence"/>
</dbReference>
<dbReference type="Pfam" id="PF03704">
    <property type="entry name" value="BTAD"/>
    <property type="match status" value="1"/>
</dbReference>
<evidence type="ECO:0000259" key="5">
    <source>
        <dbReference type="SMART" id="SM00862"/>
    </source>
</evidence>
<keyword evidence="3" id="KW-0238">DNA-binding</keyword>
<dbReference type="PANTHER" id="PTHR35807">
    <property type="entry name" value="TRANSCRIPTIONAL REGULATOR REDD-RELATED"/>
    <property type="match status" value="1"/>
</dbReference>
<feature type="domain" description="OmpR/PhoB-type" evidence="5">
    <location>
        <begin position="15"/>
        <end position="87"/>
    </location>
</feature>
<dbReference type="InterPro" id="IPR016032">
    <property type="entry name" value="Sig_transdc_resp-reg_C-effctor"/>
</dbReference>
<dbReference type="InterPro" id="IPR027417">
    <property type="entry name" value="P-loop_NTPase"/>
</dbReference>
<proteinExistence type="inferred from homology"/>
<evidence type="ECO:0000256" key="4">
    <source>
        <dbReference type="ARBA" id="ARBA00023163"/>
    </source>
</evidence>
<dbReference type="SUPFAM" id="SSF52540">
    <property type="entry name" value="P-loop containing nucleoside triphosphate hydrolases"/>
    <property type="match status" value="1"/>
</dbReference>
<dbReference type="PRINTS" id="PR00364">
    <property type="entry name" value="DISEASERSIST"/>
</dbReference>
<feature type="domain" description="Bacterial transcriptional activator" evidence="6">
    <location>
        <begin position="94"/>
        <end position="235"/>
    </location>
</feature>
<dbReference type="CDD" id="cd15831">
    <property type="entry name" value="BTAD"/>
    <property type="match status" value="1"/>
</dbReference>
<dbReference type="SMART" id="SM00862">
    <property type="entry name" value="Trans_reg_C"/>
    <property type="match status" value="1"/>
</dbReference>
<gene>
    <name evidence="7" type="ORF">ACFFH7_00385</name>
</gene>
<dbReference type="SUPFAM" id="SSF48452">
    <property type="entry name" value="TPR-like"/>
    <property type="match status" value="2"/>
</dbReference>
<dbReference type="InterPro" id="IPR051677">
    <property type="entry name" value="AfsR-DnrI-RedD_regulator"/>
</dbReference>
<evidence type="ECO:0000256" key="1">
    <source>
        <dbReference type="ARBA" id="ARBA00005820"/>
    </source>
</evidence>
<dbReference type="Pfam" id="PF13424">
    <property type="entry name" value="TPR_12"/>
    <property type="match status" value="1"/>
</dbReference>
<keyword evidence="2" id="KW-0805">Transcription regulation</keyword>
<dbReference type="InterPro" id="IPR011990">
    <property type="entry name" value="TPR-like_helical_dom_sf"/>
</dbReference>
<comment type="similarity">
    <text evidence="1">Belongs to the AfsR/DnrI/RedD regulatory family.</text>
</comment>
<dbReference type="InterPro" id="IPR042197">
    <property type="entry name" value="Apaf_helical"/>
</dbReference>
<reference evidence="7 8" key="1">
    <citation type="submission" date="2024-09" db="EMBL/GenBank/DDBJ databases">
        <authorList>
            <person name="Sun Q."/>
            <person name="Mori K."/>
        </authorList>
    </citation>
    <scope>NUCLEOTIDE SEQUENCE [LARGE SCALE GENOMIC DNA]</scope>
    <source>
        <strain evidence="7 8">TBRC 1432</strain>
    </source>
</reference>
<sequence length="955" mass="103727">MRYGILGPLEVTRTGETVTPSTPQQRTVLALLLANADSWVSLGTMVDELWPARTPRSARVIVQVAVSKLRKVLPVKAIRTGPSGYLLTVDGAEFDQSEFVTQARRGRELMGAGKLGPARELLAAALGRWRGDALCDVAGGPVLEAHARWLTELRLSTVDSKVRIDLAAGRCHDVIAELTVLLARDPGQEVLAGSLMVALHQAGRSAEAADVVDRVAAFVEADPGPVLRRLVTDPSAWELPRTVVHTAQLPPAVPDFVGRADIRCSSLTVLCGPSGGGKTALAVRIAHDRRDEFPDGQLFAQLRGVATAEVLGSFLSALGCEVPHGLLERQQLFRSVTADRRILVVLDDAAGEAQVRPLLPGGAGCAVLVTSRSRLSGLEGAAVAEVAELTEAESLALLSAVAGADRVAAEEESARELVRLCGQLPLAVRVAGAKLASTKYLLVRELVERMADERRRLAELKVGDLDVRAGVEIGYSSCDPLQRKLLRLLGWFDSVDLPEWAMATLLDGDPSAALAGLVEAQLVAVTGRDRLGQLRYRPHELIRVFGHERLLVEEPAREAALDRLLKSYLDVSVRADRRLPTGRFPLSPAEKAADPAVVRRAEADPLGWRDAESAMLRCLVRLAHRHGRWALAGRLAEVCAARPGDRRIEVIGLVSARHTGDRRAQAVSLCRLGDLHWNAHGRANRARVYYDMACRIFTGLDDRAGLGRALAARADIDVERGDIERAQVCLEDGLVMLRQVDDQTGQADVLRQLGTVLADRDRPAEAIRCFEDSVRLARGLGDRRREAHAGKQLADVLRRNGDHDRAGALLEDALAASIRLADRHWEAHVLRSLGELSDAEDPLTRSLEMFQESGHEHATAYALRSLGEWHRRHGQDDRADALLRASLVVFEGIDDRRGRAYALLGLGQLRHRAGDSAAGRRAVRESITLFAGLGFTGWQAEARRTLRRLTPASPA</sequence>
<dbReference type="EMBL" id="JBHLUD010000001">
    <property type="protein sequence ID" value="MFC0539913.1"/>
    <property type="molecule type" value="Genomic_DNA"/>
</dbReference>
<dbReference type="Gene3D" id="1.10.10.10">
    <property type="entry name" value="Winged helix-like DNA-binding domain superfamily/Winged helix DNA-binding domain"/>
    <property type="match status" value="1"/>
</dbReference>
<keyword evidence="4" id="KW-0804">Transcription</keyword>
<dbReference type="InterPro" id="IPR036388">
    <property type="entry name" value="WH-like_DNA-bd_sf"/>
</dbReference>
<evidence type="ECO:0000256" key="3">
    <source>
        <dbReference type="ARBA" id="ARBA00023125"/>
    </source>
</evidence>
<dbReference type="InterPro" id="IPR001867">
    <property type="entry name" value="OmpR/PhoB-type_DNA-bd"/>
</dbReference>
<dbReference type="Gene3D" id="1.25.40.10">
    <property type="entry name" value="Tetratricopeptide repeat domain"/>
    <property type="match status" value="3"/>
</dbReference>
<dbReference type="InterPro" id="IPR005158">
    <property type="entry name" value="BTAD"/>
</dbReference>
<evidence type="ECO:0000313" key="7">
    <source>
        <dbReference type="EMBL" id="MFC0539913.1"/>
    </source>
</evidence>
<dbReference type="Gene3D" id="3.40.50.300">
    <property type="entry name" value="P-loop containing nucleotide triphosphate hydrolases"/>
    <property type="match status" value="1"/>
</dbReference>
<keyword evidence="8" id="KW-1185">Reference proteome</keyword>
<accession>A0ABV6MHZ8</accession>
<dbReference type="PANTHER" id="PTHR35807:SF1">
    <property type="entry name" value="TRANSCRIPTIONAL REGULATOR REDD"/>
    <property type="match status" value="1"/>
</dbReference>
<evidence type="ECO:0000256" key="2">
    <source>
        <dbReference type="ARBA" id="ARBA00023015"/>
    </source>
</evidence>